<protein>
    <recommendedName>
        <fullName evidence="7">RNA polymerase sigma factor</fullName>
    </recommendedName>
</protein>
<dbReference type="NCBIfam" id="TIGR02835">
    <property type="entry name" value="spore_sigmaE"/>
    <property type="match status" value="1"/>
</dbReference>
<dbReference type="PANTHER" id="PTHR30376">
    <property type="entry name" value="SIGMA FACTOR RPOH HEAT SHOCK RELATED"/>
    <property type="match status" value="1"/>
</dbReference>
<dbReference type="Pfam" id="PF04545">
    <property type="entry name" value="Sigma70_r4"/>
    <property type="match status" value="1"/>
</dbReference>
<keyword evidence="2" id="KW-0749">Sporulation</keyword>
<dbReference type="Gene3D" id="1.20.120.1810">
    <property type="match status" value="1"/>
</dbReference>
<dbReference type="InterPro" id="IPR007630">
    <property type="entry name" value="RNA_pol_sigma70_r4"/>
</dbReference>
<evidence type="ECO:0000256" key="4">
    <source>
        <dbReference type="ARBA" id="ARBA00023082"/>
    </source>
</evidence>
<evidence type="ECO:0000256" key="8">
    <source>
        <dbReference type="SAM" id="Phobius"/>
    </source>
</evidence>
<dbReference type="SUPFAM" id="SSF88946">
    <property type="entry name" value="Sigma2 domain of RNA polymerase sigma factors"/>
    <property type="match status" value="1"/>
</dbReference>
<dbReference type="InterPro" id="IPR000943">
    <property type="entry name" value="RNA_pol_sigma70"/>
</dbReference>
<dbReference type="GO" id="GO:0030435">
    <property type="term" value="P:sporulation resulting in formation of a cellular spore"/>
    <property type="evidence" value="ECO:0007669"/>
    <property type="project" value="UniProtKB-KW"/>
</dbReference>
<keyword evidence="11" id="KW-1185">Reference proteome</keyword>
<dbReference type="Pfam" id="PF03419">
    <property type="entry name" value="Peptidase_U4"/>
    <property type="match status" value="1"/>
</dbReference>
<dbReference type="InterPro" id="IPR050813">
    <property type="entry name" value="Sigma-70_Factor"/>
</dbReference>
<evidence type="ECO:0000256" key="7">
    <source>
        <dbReference type="RuleBase" id="RU362124"/>
    </source>
</evidence>
<dbReference type="PANTHER" id="PTHR30376:SF3">
    <property type="entry name" value="RNA POLYMERASE SIGMA FACTOR RPOH"/>
    <property type="match status" value="1"/>
</dbReference>
<dbReference type="GO" id="GO:0004190">
    <property type="term" value="F:aspartic-type endopeptidase activity"/>
    <property type="evidence" value="ECO:0007669"/>
    <property type="project" value="InterPro"/>
</dbReference>
<sequence length="525" mass="56895">MTVVYVDSVFVLNALMDYLLVLCAARLAGIPLRRRRYLLAGLLGGAYAVAVFLPGLGFLSATPVKLAAGILLALAAYGGEAKLLRLTLLLFAVSCAMAGCVLALGLVAGGGVPMVNGVFYTDVDAKVLLTAAAAAYLVLTVVFRAAAGKGVRGELVRAQVCLAGRTTAFTAFCDTGNALRDPVSGAPVLVVSPGRLDGALPREVRSLLDRGALERPAELLEPMMRAAPELRFRLIPYHAVGVAGGLLLAVRSDWTEVAGSGMPDCRLPFPPQSWGRDTAPCGAARLEGEETMKDWMKQWRRLLVRVGLLPPAELHYIGGSDTLPPPLSREREAELLERIGEEDARKELIEHNLRLVVYIARRFENTGVGIEDLISIGTIGLIKAVGTYRTDKNIKLATYASRCIENEILMYLRKNAGRKGEVSFDEPLNTDWDGNELLLSDVLGTEADVVMRPIEEDVERDLLAAAINVLSPREKQIITLRFGLGGGKEQTQKEVADQLGISQSYISRLEKRIISRLKKEILRLS</sequence>
<dbReference type="InterPro" id="IPR005081">
    <property type="entry name" value="SpoIIGA"/>
</dbReference>
<dbReference type="GO" id="GO:0006352">
    <property type="term" value="P:DNA-templated transcription initiation"/>
    <property type="evidence" value="ECO:0007669"/>
    <property type="project" value="InterPro"/>
</dbReference>
<keyword evidence="8" id="KW-0472">Membrane</keyword>
<comment type="similarity">
    <text evidence="1 7">Belongs to the sigma-70 factor family.</text>
</comment>
<dbReference type="EMBL" id="CP034413">
    <property type="protein sequence ID" value="QCI57833.1"/>
    <property type="molecule type" value="Genomic_DNA"/>
</dbReference>
<keyword evidence="5 7" id="KW-0238">DNA-binding</keyword>
<evidence type="ECO:0000256" key="2">
    <source>
        <dbReference type="ARBA" id="ARBA00022969"/>
    </source>
</evidence>
<evidence type="ECO:0000256" key="1">
    <source>
        <dbReference type="ARBA" id="ARBA00007788"/>
    </source>
</evidence>
<evidence type="ECO:0000256" key="6">
    <source>
        <dbReference type="ARBA" id="ARBA00023163"/>
    </source>
</evidence>
<dbReference type="Pfam" id="PF04542">
    <property type="entry name" value="Sigma70_r2"/>
    <property type="match status" value="1"/>
</dbReference>
<keyword evidence="4 7" id="KW-0731">Sigma factor</keyword>
<organism evidence="10 11">
    <name type="scientific">Dysosmobacter welbionis</name>
    <dbReference type="NCBI Taxonomy" id="2093857"/>
    <lineage>
        <taxon>Bacteria</taxon>
        <taxon>Bacillati</taxon>
        <taxon>Bacillota</taxon>
        <taxon>Clostridia</taxon>
        <taxon>Eubacteriales</taxon>
        <taxon>Oscillospiraceae</taxon>
        <taxon>Dysosmobacter</taxon>
    </lineage>
</organism>
<evidence type="ECO:0000259" key="9">
    <source>
        <dbReference type="PROSITE" id="PS50943"/>
    </source>
</evidence>
<dbReference type="NCBIfam" id="TIGR02937">
    <property type="entry name" value="sigma70-ECF"/>
    <property type="match status" value="1"/>
</dbReference>
<accession>A0A4D7AJ94</accession>
<evidence type="ECO:0000256" key="5">
    <source>
        <dbReference type="ARBA" id="ARBA00023125"/>
    </source>
</evidence>
<reference evidence="11" key="1">
    <citation type="submission" date="2018-12" db="EMBL/GenBank/DDBJ databases">
        <title>Dusodibacter welbiota gen. nov., sp. nov., isolated from human faeces and emended description of the Oscillibacter genus.</title>
        <authorList>
            <person name="Le Roy T."/>
            <person name="Van der Smissen P."/>
            <person name="Delzenne N."/>
            <person name="Muccioli G."/>
            <person name="Collet J.F."/>
            <person name="Cani P.D."/>
        </authorList>
    </citation>
    <scope>NUCLEOTIDE SEQUENCE [LARGE SCALE GENOMIC DNA]</scope>
    <source>
        <strain evidence="11">J115</strain>
    </source>
</reference>
<keyword evidence="6 7" id="KW-0804">Transcription</keyword>
<comment type="function">
    <text evidence="7">Sigma factors are initiation factors that promote the attachment of RNA polymerase to specific initiation sites and are then released.</text>
</comment>
<dbReference type="PROSITE" id="PS00716">
    <property type="entry name" value="SIGMA70_2"/>
    <property type="match status" value="1"/>
</dbReference>
<feature type="transmembrane region" description="Helical" evidence="8">
    <location>
        <begin position="37"/>
        <end position="56"/>
    </location>
</feature>
<feature type="transmembrane region" description="Helical" evidence="8">
    <location>
        <begin position="6"/>
        <end position="25"/>
    </location>
</feature>
<dbReference type="InterPro" id="IPR013324">
    <property type="entry name" value="RNA_pol_sigma_r3/r4-like"/>
</dbReference>
<dbReference type="InterPro" id="IPR014200">
    <property type="entry name" value="RNA_pol_sigma-E"/>
</dbReference>
<dbReference type="Gene3D" id="1.10.10.10">
    <property type="entry name" value="Winged helix-like DNA-binding domain superfamily/Winged helix DNA-binding domain"/>
    <property type="match status" value="1"/>
</dbReference>
<dbReference type="NCBIfam" id="NF006158">
    <property type="entry name" value="PRK08301.1"/>
    <property type="match status" value="1"/>
</dbReference>
<feature type="domain" description="HTH cro/C1-type" evidence="9">
    <location>
        <begin position="491"/>
        <end position="511"/>
    </location>
</feature>
<keyword evidence="8" id="KW-0812">Transmembrane</keyword>
<dbReference type="InterPro" id="IPR001387">
    <property type="entry name" value="Cro/C1-type_HTH"/>
</dbReference>
<evidence type="ECO:0000313" key="10">
    <source>
        <dbReference type="EMBL" id="QCI57833.1"/>
    </source>
</evidence>
<dbReference type="KEGG" id="obj:EIO64_00095"/>
<dbReference type="InterPro" id="IPR013325">
    <property type="entry name" value="RNA_pol_sigma_r2"/>
</dbReference>
<gene>
    <name evidence="10" type="primary">sigE</name>
    <name evidence="10" type="ORF">EIO64_00095</name>
</gene>
<feature type="transmembrane region" description="Helical" evidence="8">
    <location>
        <begin position="86"/>
        <end position="107"/>
    </location>
</feature>
<dbReference type="PROSITE" id="PS50943">
    <property type="entry name" value="HTH_CROC1"/>
    <property type="match status" value="1"/>
</dbReference>
<evidence type="ECO:0000256" key="3">
    <source>
        <dbReference type="ARBA" id="ARBA00023015"/>
    </source>
</evidence>
<name>A0A4D7AJ94_9FIRM</name>
<dbReference type="AlphaFoldDB" id="A0A4D7AJ94"/>
<proteinExistence type="inferred from homology"/>
<dbReference type="GO" id="GO:0006508">
    <property type="term" value="P:proteolysis"/>
    <property type="evidence" value="ECO:0007669"/>
    <property type="project" value="InterPro"/>
</dbReference>
<dbReference type="GO" id="GO:0030436">
    <property type="term" value="P:asexual sporulation"/>
    <property type="evidence" value="ECO:0007669"/>
    <property type="project" value="InterPro"/>
</dbReference>
<dbReference type="InterPro" id="IPR007627">
    <property type="entry name" value="RNA_pol_sigma70_r2"/>
</dbReference>
<dbReference type="CDD" id="cd06171">
    <property type="entry name" value="Sigma70_r4"/>
    <property type="match status" value="1"/>
</dbReference>
<dbReference type="PRINTS" id="PR00046">
    <property type="entry name" value="SIGMA70FCT"/>
</dbReference>
<keyword evidence="3 7" id="KW-0805">Transcription regulation</keyword>
<dbReference type="GO" id="GO:0016987">
    <property type="term" value="F:sigma factor activity"/>
    <property type="evidence" value="ECO:0007669"/>
    <property type="project" value="UniProtKB-KW"/>
</dbReference>
<dbReference type="InterPro" id="IPR036388">
    <property type="entry name" value="WH-like_DNA-bd_sf"/>
</dbReference>
<keyword evidence="8" id="KW-1133">Transmembrane helix</keyword>
<dbReference type="Proteomes" id="UP000298642">
    <property type="component" value="Chromosome"/>
</dbReference>
<evidence type="ECO:0000313" key="11">
    <source>
        <dbReference type="Proteomes" id="UP000298642"/>
    </source>
</evidence>
<dbReference type="GO" id="GO:0003677">
    <property type="term" value="F:DNA binding"/>
    <property type="evidence" value="ECO:0007669"/>
    <property type="project" value="UniProtKB-KW"/>
</dbReference>
<dbReference type="PROSITE" id="PS00715">
    <property type="entry name" value="SIGMA70_1"/>
    <property type="match status" value="1"/>
</dbReference>
<dbReference type="SUPFAM" id="SSF88659">
    <property type="entry name" value="Sigma3 and sigma4 domains of RNA polymerase sigma factors"/>
    <property type="match status" value="1"/>
</dbReference>
<feature type="transmembrane region" description="Helical" evidence="8">
    <location>
        <begin position="127"/>
        <end position="147"/>
    </location>
</feature>
<dbReference type="NCBIfam" id="NF004471">
    <property type="entry name" value="PRK05803.1"/>
    <property type="match status" value="1"/>
</dbReference>
<dbReference type="InterPro" id="IPR014284">
    <property type="entry name" value="RNA_pol_sigma-70_dom"/>
</dbReference>